<dbReference type="InterPro" id="IPR001873">
    <property type="entry name" value="ENaC"/>
</dbReference>
<evidence type="ECO:0008006" key="18">
    <source>
        <dbReference type="Google" id="ProtNLM"/>
    </source>
</evidence>
<keyword evidence="3 15" id="KW-0894">Sodium channel</keyword>
<dbReference type="AlphaFoldDB" id="A0AA88M5P0"/>
<dbReference type="EMBL" id="JAVHJS010000018">
    <property type="protein sequence ID" value="KAK2829634.1"/>
    <property type="molecule type" value="Genomic_DNA"/>
</dbReference>
<comment type="similarity">
    <text evidence="15">Belongs to the amiloride-sensitive sodium channel (TC 1.A.6) family.</text>
</comment>
<keyword evidence="8 15" id="KW-0406">Ion transport</keyword>
<keyword evidence="11" id="KW-0325">Glycoprotein</keyword>
<dbReference type="GO" id="GO:0005886">
    <property type="term" value="C:plasma membrane"/>
    <property type="evidence" value="ECO:0007669"/>
    <property type="project" value="UniProtKB-SubCell"/>
</dbReference>
<keyword evidence="12 15" id="KW-0739">Sodium transport</keyword>
<evidence type="ECO:0000256" key="7">
    <source>
        <dbReference type="ARBA" id="ARBA00023053"/>
    </source>
</evidence>
<gene>
    <name evidence="16" type="ORF">Q7C36_017624</name>
</gene>
<evidence type="ECO:0000256" key="4">
    <source>
        <dbReference type="ARBA" id="ARBA00022475"/>
    </source>
</evidence>
<proteinExistence type="inferred from homology"/>
<evidence type="ECO:0000256" key="1">
    <source>
        <dbReference type="ARBA" id="ARBA00004651"/>
    </source>
</evidence>
<evidence type="ECO:0000256" key="2">
    <source>
        <dbReference type="ARBA" id="ARBA00022448"/>
    </source>
</evidence>
<dbReference type="FunFam" id="1.10.287.820:FF:000001">
    <property type="entry name" value="acid-sensing ion channel 1 isoform X2"/>
    <property type="match status" value="1"/>
</dbReference>
<keyword evidence="17" id="KW-1185">Reference proteome</keyword>
<evidence type="ECO:0000256" key="13">
    <source>
        <dbReference type="ARBA" id="ARBA00023303"/>
    </source>
</evidence>
<dbReference type="Gene3D" id="1.10.287.820">
    <property type="entry name" value="Acid-sensing ion channel domain"/>
    <property type="match status" value="1"/>
</dbReference>
<keyword evidence="5 15" id="KW-0812">Transmembrane</keyword>
<keyword evidence="4" id="KW-1003">Cell membrane</keyword>
<evidence type="ECO:0000256" key="11">
    <source>
        <dbReference type="ARBA" id="ARBA00023180"/>
    </source>
</evidence>
<evidence type="ECO:0000256" key="15">
    <source>
        <dbReference type="RuleBase" id="RU000679"/>
    </source>
</evidence>
<evidence type="ECO:0000313" key="17">
    <source>
        <dbReference type="Proteomes" id="UP001187315"/>
    </source>
</evidence>
<keyword evidence="7" id="KW-0915">Sodium</keyword>
<keyword evidence="6" id="KW-1133">Transmembrane helix</keyword>
<keyword evidence="2 15" id="KW-0813">Transport</keyword>
<sequence length="604" mass="67773">MIAPGTVPWLGNEAVPFAALATLWTFMAREFPRPRRSSSSVPSQVPSRRRLPLALRTRLHGLRHACSPSSSPIRRALWTLALCTALGLLLSWSSNRVLHWLALPTATRVHTQWARQLDFPTITICNNNPVRLPHLTKSDLYFAGHWLGLLHANGTARSLVLELLRDERLAWFRKLSDFRLFLPPRRFPGTSLEFLDRLGHQLDDMLLACKYRGEPCGAHNFSTVFTRYGKCYMFNAAEEGKTLRTTMKGGTGNGLEIMLDIQQDEYLPVWGETEETAFEAGVRVQIHSQAEPPFVHELGFGWLQGSKLSSLFKMLCLNSVNVYKTFPTSVSHSFSPTVSLSHSVSVFFSLPLSVSLSFSVFTPSPHPLPLLQLTYLPPPWGECVSQALGFFEVYSVTACRIECETRYIVENCNCRMVYMPGDSPYCTPEQYKDCAEPALAALSSVEGSSCMCRNPCNMTRYNKELSMVKIPSKTSARYLEKKFNRSEKYITDNILVLDIFFEALNYETIEQKKAYEVAGLLGDIGGQMGLFIGASILTILELFDYAYEVVKDRILDLLSRGEEEESRGEDVSTCDPVVNHSETISHTVSVPLQTTLGTLDEIAC</sequence>
<evidence type="ECO:0000256" key="8">
    <source>
        <dbReference type="ARBA" id="ARBA00023065"/>
    </source>
</evidence>
<comment type="subcellular location">
    <subcellularLocation>
        <location evidence="1">Cell membrane</location>
        <topology evidence="1">Multi-pass membrane protein</topology>
    </subcellularLocation>
</comment>
<evidence type="ECO:0000256" key="5">
    <source>
        <dbReference type="ARBA" id="ARBA00022692"/>
    </source>
</evidence>
<evidence type="ECO:0000256" key="14">
    <source>
        <dbReference type="ARBA" id="ARBA00036239"/>
    </source>
</evidence>
<keyword evidence="9" id="KW-0472">Membrane</keyword>
<evidence type="ECO:0000256" key="3">
    <source>
        <dbReference type="ARBA" id="ARBA00022461"/>
    </source>
</evidence>
<comment type="catalytic activity">
    <reaction evidence="14">
        <text>Na(+)(in) = Na(+)(out)</text>
        <dbReference type="Rhea" id="RHEA:34963"/>
        <dbReference type="ChEBI" id="CHEBI:29101"/>
    </reaction>
</comment>
<dbReference type="GO" id="GO:0015280">
    <property type="term" value="F:ligand-gated sodium channel activity"/>
    <property type="evidence" value="ECO:0007669"/>
    <property type="project" value="TreeGrafter"/>
</dbReference>
<evidence type="ECO:0000256" key="9">
    <source>
        <dbReference type="ARBA" id="ARBA00023136"/>
    </source>
</evidence>
<dbReference type="Gene3D" id="1.10.287.770">
    <property type="entry name" value="YojJ-like"/>
    <property type="match status" value="1"/>
</dbReference>
<evidence type="ECO:0000313" key="16">
    <source>
        <dbReference type="EMBL" id="KAK2829634.1"/>
    </source>
</evidence>
<keyword evidence="10" id="KW-1015">Disulfide bond</keyword>
<dbReference type="PRINTS" id="PR01078">
    <property type="entry name" value="AMINACHANNEL"/>
</dbReference>
<organism evidence="16 17">
    <name type="scientific">Tachysurus vachellii</name>
    <name type="common">Darkbarbel catfish</name>
    <name type="synonym">Pelteobagrus vachellii</name>
    <dbReference type="NCBI Taxonomy" id="175792"/>
    <lineage>
        <taxon>Eukaryota</taxon>
        <taxon>Metazoa</taxon>
        <taxon>Chordata</taxon>
        <taxon>Craniata</taxon>
        <taxon>Vertebrata</taxon>
        <taxon>Euteleostomi</taxon>
        <taxon>Actinopterygii</taxon>
        <taxon>Neopterygii</taxon>
        <taxon>Teleostei</taxon>
        <taxon>Ostariophysi</taxon>
        <taxon>Siluriformes</taxon>
        <taxon>Bagridae</taxon>
        <taxon>Tachysurus</taxon>
    </lineage>
</organism>
<evidence type="ECO:0000256" key="6">
    <source>
        <dbReference type="ARBA" id="ARBA00022989"/>
    </source>
</evidence>
<dbReference type="InterPro" id="IPR020903">
    <property type="entry name" value="ENaC_CS"/>
</dbReference>
<reference evidence="16" key="1">
    <citation type="submission" date="2023-08" db="EMBL/GenBank/DDBJ databases">
        <title>Pelteobagrus vachellii genome.</title>
        <authorList>
            <person name="Liu H."/>
        </authorList>
    </citation>
    <scope>NUCLEOTIDE SEQUENCE</scope>
    <source>
        <strain evidence="16">PRFRI_2022a</strain>
        <tissue evidence="16">Muscle</tissue>
    </source>
</reference>
<accession>A0AA88M5P0</accession>
<dbReference type="Proteomes" id="UP001187315">
    <property type="component" value="Unassembled WGS sequence"/>
</dbReference>
<protein>
    <recommendedName>
        <fullName evidence="18">Acid-sensing ion channel 2</fullName>
    </recommendedName>
</protein>
<name>A0AA88M5P0_TACVA</name>
<evidence type="ECO:0000256" key="10">
    <source>
        <dbReference type="ARBA" id="ARBA00023157"/>
    </source>
</evidence>
<dbReference type="Gene3D" id="1.10.3590.10">
    <property type="entry name" value="acid-sensing ion channel 1 domain"/>
    <property type="match status" value="2"/>
</dbReference>
<dbReference type="PROSITE" id="PS01206">
    <property type="entry name" value="ASC"/>
    <property type="match status" value="1"/>
</dbReference>
<comment type="caution">
    <text evidence="16">The sequence shown here is derived from an EMBL/GenBank/DDBJ whole genome shotgun (WGS) entry which is preliminary data.</text>
</comment>
<dbReference type="PANTHER" id="PTHR11690:SF128">
    <property type="entry name" value="ACID-SENSING ION CHANNEL 2"/>
    <property type="match status" value="1"/>
</dbReference>
<dbReference type="FunFam" id="1.10.287.770:FF:000001">
    <property type="entry name" value="Acid-sensing ion channel subunit 1"/>
    <property type="match status" value="1"/>
</dbReference>
<dbReference type="PANTHER" id="PTHR11690">
    <property type="entry name" value="AMILORIDE-SENSITIVE SODIUM CHANNEL-RELATED"/>
    <property type="match status" value="1"/>
</dbReference>
<keyword evidence="13 15" id="KW-0407">Ion channel</keyword>
<dbReference type="FunFam" id="1.10.3590.10:FF:000002">
    <property type="entry name" value="acid-sensing ion channel 1 isoform X2"/>
    <property type="match status" value="1"/>
</dbReference>
<evidence type="ECO:0000256" key="12">
    <source>
        <dbReference type="ARBA" id="ARBA00023201"/>
    </source>
</evidence>
<dbReference type="Pfam" id="PF00858">
    <property type="entry name" value="ASC"/>
    <property type="match status" value="1"/>
</dbReference>